<sequence length="246" mass="27795">MKLMLSLLLFHTSQPYQSDIFKAINMNSPLFQHSDWPWGTLKEPSETLSESFSSKGNDYDPIHDSLSFDMIDYSRDPQPPSDVIERQPKLLLLNSEAKEVKTNKKSYVGVRRRPWGKFAAEIRDTTRKGRRVWLGTFDSAEEAALAYDQAAFSMRGSSAVMNFSVKRVQESLQEINYVGSRQGCSPALELKQKHFIRRKLSSKAKKSKGQQELEESSVVVLEDLGAEYLEALLSTSDQSASSSCLQ</sequence>
<dbReference type="Gene3D" id="3.30.730.10">
    <property type="entry name" value="AP2/ERF domain"/>
    <property type="match status" value="1"/>
</dbReference>
<feature type="signal peptide" evidence="7">
    <location>
        <begin position="1"/>
        <end position="18"/>
    </location>
</feature>
<comment type="subcellular location">
    <subcellularLocation>
        <location evidence="1">Nucleus</location>
    </subcellularLocation>
</comment>
<organism evidence="9 10">
    <name type="scientific">Abrus precatorius</name>
    <name type="common">Indian licorice</name>
    <name type="synonym">Glycine abrus</name>
    <dbReference type="NCBI Taxonomy" id="3816"/>
    <lineage>
        <taxon>Eukaryota</taxon>
        <taxon>Viridiplantae</taxon>
        <taxon>Streptophyta</taxon>
        <taxon>Embryophyta</taxon>
        <taxon>Tracheophyta</taxon>
        <taxon>Spermatophyta</taxon>
        <taxon>Magnoliopsida</taxon>
        <taxon>eudicotyledons</taxon>
        <taxon>Gunneridae</taxon>
        <taxon>Pentapetalae</taxon>
        <taxon>rosids</taxon>
        <taxon>fabids</taxon>
        <taxon>Fabales</taxon>
        <taxon>Fabaceae</taxon>
        <taxon>Papilionoideae</taxon>
        <taxon>50 kb inversion clade</taxon>
        <taxon>NPAAA clade</taxon>
        <taxon>indigoferoid/millettioid clade</taxon>
        <taxon>Abreae</taxon>
        <taxon>Abrus</taxon>
    </lineage>
</organism>
<dbReference type="GO" id="GO:0005634">
    <property type="term" value="C:nucleus"/>
    <property type="evidence" value="ECO:0007669"/>
    <property type="project" value="UniProtKB-SubCell"/>
</dbReference>
<dbReference type="InterPro" id="IPR001471">
    <property type="entry name" value="AP2/ERF_dom"/>
</dbReference>
<keyword evidence="2" id="KW-0805">Transcription regulation</keyword>
<dbReference type="GO" id="GO:0003677">
    <property type="term" value="F:DNA binding"/>
    <property type="evidence" value="ECO:0007669"/>
    <property type="project" value="UniProtKB-KW"/>
</dbReference>
<evidence type="ECO:0000256" key="6">
    <source>
        <dbReference type="ARBA" id="ARBA00024343"/>
    </source>
</evidence>
<evidence type="ECO:0000256" key="3">
    <source>
        <dbReference type="ARBA" id="ARBA00023125"/>
    </source>
</evidence>
<reference evidence="9" key="1">
    <citation type="journal article" date="2019" name="Toxins">
        <title>Detection of Abrin-Like and Prepropulchellin-Like Toxin Genes and Transcripts Using Whole Genome Sequencing and Full-Length Transcript Sequencing of Abrus precatorius.</title>
        <authorList>
            <person name="Hovde B.T."/>
            <person name="Daligault H.E."/>
            <person name="Hanschen E.R."/>
            <person name="Kunde Y.A."/>
            <person name="Johnson M.B."/>
            <person name="Starkenburg S.R."/>
            <person name="Johnson S.L."/>
        </authorList>
    </citation>
    <scope>NUCLEOTIDE SEQUENCE [LARGE SCALE GENOMIC DNA]</scope>
</reference>
<accession>A0A8B8KYS1</accession>
<feature type="domain" description="AP2/ERF" evidence="8">
    <location>
        <begin position="106"/>
        <end position="164"/>
    </location>
</feature>
<evidence type="ECO:0000256" key="4">
    <source>
        <dbReference type="ARBA" id="ARBA00023163"/>
    </source>
</evidence>
<dbReference type="InterPro" id="IPR036955">
    <property type="entry name" value="AP2/ERF_dom_sf"/>
</dbReference>
<dbReference type="AlphaFoldDB" id="A0A8B8KYS1"/>
<dbReference type="CDD" id="cd00018">
    <property type="entry name" value="AP2"/>
    <property type="match status" value="1"/>
</dbReference>
<protein>
    <submittedName>
        <fullName evidence="10">Ethylene-responsive transcription factor 1B-like</fullName>
    </submittedName>
</protein>
<dbReference type="InterPro" id="IPR016177">
    <property type="entry name" value="DNA-bd_dom_sf"/>
</dbReference>
<reference evidence="10" key="2">
    <citation type="submission" date="2025-08" db="UniProtKB">
        <authorList>
            <consortium name="RefSeq"/>
        </authorList>
    </citation>
    <scope>IDENTIFICATION</scope>
    <source>
        <tissue evidence="10">Young leaves</tissue>
    </source>
</reference>
<name>A0A8B8KYS1_ABRPR</name>
<dbReference type="KEGG" id="aprc:113860739"/>
<evidence type="ECO:0000256" key="1">
    <source>
        <dbReference type="ARBA" id="ARBA00004123"/>
    </source>
</evidence>
<dbReference type="GO" id="GO:0009873">
    <property type="term" value="P:ethylene-activated signaling pathway"/>
    <property type="evidence" value="ECO:0007669"/>
    <property type="project" value="InterPro"/>
</dbReference>
<dbReference type="SMART" id="SM00380">
    <property type="entry name" value="AP2"/>
    <property type="match status" value="1"/>
</dbReference>
<dbReference type="GeneID" id="113860739"/>
<keyword evidence="4" id="KW-0804">Transcription</keyword>
<dbReference type="Pfam" id="PF00847">
    <property type="entry name" value="AP2"/>
    <property type="match status" value="1"/>
</dbReference>
<dbReference type="Proteomes" id="UP000694853">
    <property type="component" value="Unplaced"/>
</dbReference>
<dbReference type="GO" id="GO:0003700">
    <property type="term" value="F:DNA-binding transcription factor activity"/>
    <property type="evidence" value="ECO:0007669"/>
    <property type="project" value="InterPro"/>
</dbReference>
<proteinExistence type="inferred from homology"/>
<evidence type="ECO:0000256" key="5">
    <source>
        <dbReference type="ARBA" id="ARBA00023242"/>
    </source>
</evidence>
<evidence type="ECO:0000256" key="7">
    <source>
        <dbReference type="SAM" id="SignalP"/>
    </source>
</evidence>
<dbReference type="OrthoDB" id="670255at2759"/>
<evidence type="ECO:0000313" key="9">
    <source>
        <dbReference type="Proteomes" id="UP000694853"/>
    </source>
</evidence>
<keyword evidence="3" id="KW-0238">DNA-binding</keyword>
<evidence type="ECO:0000256" key="2">
    <source>
        <dbReference type="ARBA" id="ARBA00023015"/>
    </source>
</evidence>
<dbReference type="RefSeq" id="XP_027349040.1">
    <property type="nucleotide sequence ID" value="XM_027493239.1"/>
</dbReference>
<dbReference type="SUPFAM" id="SSF54171">
    <property type="entry name" value="DNA-binding domain"/>
    <property type="match status" value="1"/>
</dbReference>
<dbReference type="FunFam" id="3.30.730.10:FF:000001">
    <property type="entry name" value="Ethylene-responsive transcription factor 2"/>
    <property type="match status" value="1"/>
</dbReference>
<dbReference type="PANTHER" id="PTHR31190">
    <property type="entry name" value="DNA-BINDING DOMAIN"/>
    <property type="match status" value="1"/>
</dbReference>
<gene>
    <name evidence="10" type="primary">LOC113860739</name>
</gene>
<keyword evidence="5" id="KW-0539">Nucleus</keyword>
<keyword evidence="7" id="KW-0732">Signal</keyword>
<keyword evidence="9" id="KW-1185">Reference proteome</keyword>
<dbReference type="PRINTS" id="PR00367">
    <property type="entry name" value="ETHRSPELEMNT"/>
</dbReference>
<evidence type="ECO:0000259" key="8">
    <source>
        <dbReference type="PROSITE" id="PS51032"/>
    </source>
</evidence>
<dbReference type="PANTHER" id="PTHR31190:SF469">
    <property type="entry name" value="ETHYLENE-RESPONSIVE TRANSCRIPTION FACTOR 1B-LIKE"/>
    <property type="match status" value="1"/>
</dbReference>
<feature type="chain" id="PRO_5034129007" evidence="7">
    <location>
        <begin position="19"/>
        <end position="246"/>
    </location>
</feature>
<dbReference type="InterPro" id="IPR044808">
    <property type="entry name" value="ERF_plant"/>
</dbReference>
<comment type="similarity">
    <text evidence="6">Belongs to the AP2/ERF transcription factor family. ERF subfamily.</text>
</comment>
<dbReference type="PROSITE" id="PS51032">
    <property type="entry name" value="AP2_ERF"/>
    <property type="match status" value="1"/>
</dbReference>
<evidence type="ECO:0000313" key="10">
    <source>
        <dbReference type="RefSeq" id="XP_027349040.1"/>
    </source>
</evidence>